<dbReference type="Proteomes" id="UP000295043">
    <property type="component" value="Unassembled WGS sequence"/>
</dbReference>
<reference evidence="1 2" key="1">
    <citation type="submission" date="2019-03" db="EMBL/GenBank/DDBJ databases">
        <title>Genomic Encyclopedia of Type Strains, Phase IV (KMG-V): Genome sequencing to study the core and pangenomes of soil and plant-associated prokaryotes.</title>
        <authorList>
            <person name="Whitman W."/>
        </authorList>
    </citation>
    <scope>NUCLEOTIDE SEQUENCE [LARGE SCALE GENOMIC DNA]</scope>
    <source>
        <strain evidence="1 2">23C40</strain>
    </source>
</reference>
<dbReference type="AlphaFoldDB" id="A0A4V2RDL4"/>
<proteinExistence type="predicted"/>
<gene>
    <name evidence="1" type="ORF">EV184_11970</name>
</gene>
<comment type="caution">
    <text evidence="1">The sequence shown here is derived from an EMBL/GenBank/DDBJ whole genome shotgun (WGS) entry which is preliminary data.</text>
</comment>
<accession>A0A4V2RDL4</accession>
<evidence type="ECO:0000313" key="1">
    <source>
        <dbReference type="EMBL" id="TCN25300.1"/>
    </source>
</evidence>
<name>A0A4V2RDL4_9HYPH</name>
<dbReference type="EMBL" id="SLVU01000019">
    <property type="protein sequence ID" value="TCN25300.1"/>
    <property type="molecule type" value="Genomic_DNA"/>
</dbReference>
<evidence type="ECO:0000313" key="2">
    <source>
        <dbReference type="Proteomes" id="UP000295043"/>
    </source>
</evidence>
<protein>
    <submittedName>
        <fullName evidence="1">Uncharacterized protein</fullName>
    </submittedName>
</protein>
<organism evidence="1 2">
    <name type="scientific">Sinorhizobium americanum</name>
    <dbReference type="NCBI Taxonomy" id="194963"/>
    <lineage>
        <taxon>Bacteria</taxon>
        <taxon>Pseudomonadati</taxon>
        <taxon>Pseudomonadota</taxon>
        <taxon>Alphaproteobacteria</taxon>
        <taxon>Hyphomicrobiales</taxon>
        <taxon>Rhizobiaceae</taxon>
        <taxon>Sinorhizobium/Ensifer group</taxon>
        <taxon>Sinorhizobium</taxon>
    </lineage>
</organism>
<sequence length="43" mass="4610">MEKKCRAMRGHLAFATAAVVSLTTICSGKSWAAEMVNTGYFGN</sequence>